<evidence type="ECO:0000313" key="3">
    <source>
        <dbReference type="EMBL" id="SNY16213.1"/>
    </source>
</evidence>
<dbReference type="Pfam" id="PF18911">
    <property type="entry name" value="PKD_4"/>
    <property type="match status" value="1"/>
</dbReference>
<dbReference type="InterPro" id="IPR012859">
    <property type="entry name" value="Pilin_N_archaeal"/>
</dbReference>
<dbReference type="InterPro" id="IPR013783">
    <property type="entry name" value="Ig-like_fold"/>
</dbReference>
<dbReference type="Gene3D" id="2.60.40.10">
    <property type="entry name" value="Immunoglobulins"/>
    <property type="match status" value="1"/>
</dbReference>
<dbReference type="InterPro" id="IPR000601">
    <property type="entry name" value="PKD_dom"/>
</dbReference>
<dbReference type="Proteomes" id="UP000217726">
    <property type="component" value="Unassembled WGS sequence"/>
</dbReference>
<feature type="transmembrane region" description="Helical" evidence="1">
    <location>
        <begin position="21"/>
        <end position="40"/>
    </location>
</feature>
<dbReference type="PROSITE" id="PS50093">
    <property type="entry name" value="PKD"/>
    <property type="match status" value="1"/>
</dbReference>
<feature type="domain" description="PKD" evidence="2">
    <location>
        <begin position="165"/>
        <end position="249"/>
    </location>
</feature>
<protein>
    <submittedName>
        <fullName evidence="3">PKD domain-containing protein</fullName>
    </submittedName>
</protein>
<keyword evidence="4" id="KW-1185">Reference proteome</keyword>
<dbReference type="FunFam" id="2.60.40.10:FF:000270">
    <property type="entry name" value="Cell surface protein"/>
    <property type="match status" value="1"/>
</dbReference>
<gene>
    <name evidence="3" type="ORF">SAMN06295989_10572</name>
</gene>
<accession>A0A285FYP5</accession>
<dbReference type="PANTHER" id="PTHR38138:SF1">
    <property type="entry name" value="ARCHAEAL TYPE IV PILIN N-TERMINAL DOMAIN-CONTAINING PROTEIN"/>
    <property type="match status" value="1"/>
</dbReference>
<keyword evidence="1" id="KW-1133">Transmembrane helix</keyword>
<organism evidence="3 4">
    <name type="scientific">Methanohalophilus euhalobius</name>
    <dbReference type="NCBI Taxonomy" id="51203"/>
    <lineage>
        <taxon>Archaea</taxon>
        <taxon>Methanobacteriati</taxon>
        <taxon>Methanobacteriota</taxon>
        <taxon>Stenosarchaea group</taxon>
        <taxon>Methanomicrobia</taxon>
        <taxon>Methanosarcinales</taxon>
        <taxon>Methanosarcinaceae</taxon>
        <taxon>Methanohalophilus</taxon>
    </lineage>
</organism>
<evidence type="ECO:0000256" key="1">
    <source>
        <dbReference type="SAM" id="Phobius"/>
    </source>
</evidence>
<dbReference type="InterPro" id="IPR022409">
    <property type="entry name" value="PKD/Chitinase_dom"/>
</dbReference>
<dbReference type="SUPFAM" id="SSF49299">
    <property type="entry name" value="PKD domain"/>
    <property type="match status" value="1"/>
</dbReference>
<reference evidence="4" key="1">
    <citation type="submission" date="2017-09" db="EMBL/GenBank/DDBJ databases">
        <authorList>
            <person name="Varghese N."/>
            <person name="Submissions S."/>
        </authorList>
    </citation>
    <scope>NUCLEOTIDE SEQUENCE [LARGE SCALE GENOMIC DNA]</scope>
    <source>
        <strain evidence="4">WG-1MB</strain>
    </source>
</reference>
<dbReference type="CDD" id="cd00146">
    <property type="entry name" value="PKD"/>
    <property type="match status" value="1"/>
</dbReference>
<dbReference type="AlphaFoldDB" id="A0A285FYP5"/>
<evidence type="ECO:0000259" key="2">
    <source>
        <dbReference type="PROSITE" id="PS50093"/>
    </source>
</evidence>
<evidence type="ECO:0000313" key="4">
    <source>
        <dbReference type="Proteomes" id="UP000217726"/>
    </source>
</evidence>
<keyword evidence="1" id="KW-0812">Transmembrane</keyword>
<proteinExistence type="predicted"/>
<dbReference type="EMBL" id="OBDR01000005">
    <property type="protein sequence ID" value="SNY16213.1"/>
    <property type="molecule type" value="Genomic_DNA"/>
</dbReference>
<dbReference type="RefSeq" id="WP_279387829.1">
    <property type="nucleotide sequence ID" value="NZ_OBDR01000005.1"/>
</dbReference>
<dbReference type="SMART" id="SM00089">
    <property type="entry name" value="PKD"/>
    <property type="match status" value="1"/>
</dbReference>
<sequence length="258" mass="28104">MIKRLRDFSRKDDAVIEVFSEILLTGIIVLAIAAVAAFVLSSLDGPDNVRVDIDHWVDKDTDTLYFRHSGGETVDVENLELVVNVNGSYETLTSEQIRANYDSDEWALGDVIEINTSTQFNYDITDDRVPTKLVHTASSLVIYDAYGSIGDSGVGGNGDGDGGDLSADFTANPVSGNAPLTVNFIDNSTGNSAFWLWNFGDGNTSTNQNPLHTYVSQGTYDVTLTVTNEDGIDDSITKTNYIDVTEEQTPEFGEFITD</sequence>
<dbReference type="Pfam" id="PF07790">
    <property type="entry name" value="Pilin_N"/>
    <property type="match status" value="1"/>
</dbReference>
<dbReference type="PANTHER" id="PTHR38138">
    <property type="entry name" value="VNG6441H"/>
    <property type="match status" value="1"/>
</dbReference>
<keyword evidence="1" id="KW-0472">Membrane</keyword>
<name>A0A285FYP5_9EURY</name>
<dbReference type="InterPro" id="IPR035986">
    <property type="entry name" value="PKD_dom_sf"/>
</dbReference>